<dbReference type="EMBL" id="JWZX01002173">
    <property type="protein sequence ID" value="KOO30724.1"/>
    <property type="molecule type" value="Genomic_DNA"/>
</dbReference>
<evidence type="ECO:0000256" key="2">
    <source>
        <dbReference type="ARBA" id="ARBA00006375"/>
    </source>
</evidence>
<dbReference type="Gene3D" id="1.50.40.10">
    <property type="entry name" value="Mitochondrial carrier domain"/>
    <property type="match status" value="1"/>
</dbReference>
<dbReference type="AlphaFoldDB" id="A0A0M0JVY2"/>
<comment type="caution">
    <text evidence="10">The sequence shown here is derived from an EMBL/GenBank/DDBJ whole genome shotgun (WGS) entry which is preliminary data.</text>
</comment>
<evidence type="ECO:0000256" key="7">
    <source>
        <dbReference type="ARBA" id="ARBA00023136"/>
    </source>
</evidence>
<feature type="repeat" description="Solcar" evidence="8">
    <location>
        <begin position="12"/>
        <end position="102"/>
    </location>
</feature>
<protein>
    <submittedName>
        <fullName evidence="10">Mitochondrial substrate carrier family protein</fullName>
    </submittedName>
</protein>
<dbReference type="SUPFAM" id="SSF103506">
    <property type="entry name" value="Mitochondrial carrier"/>
    <property type="match status" value="1"/>
</dbReference>
<evidence type="ECO:0000256" key="5">
    <source>
        <dbReference type="ARBA" id="ARBA00022737"/>
    </source>
</evidence>
<dbReference type="PROSITE" id="PS50920">
    <property type="entry name" value="SOLCAR"/>
    <property type="match status" value="3"/>
</dbReference>
<accession>A0A0M0JVY2</accession>
<dbReference type="Pfam" id="PF00153">
    <property type="entry name" value="Mito_carr"/>
    <property type="match status" value="3"/>
</dbReference>
<evidence type="ECO:0000256" key="6">
    <source>
        <dbReference type="ARBA" id="ARBA00022989"/>
    </source>
</evidence>
<dbReference type="OrthoDB" id="448427at2759"/>
<proteinExistence type="inferred from homology"/>
<keyword evidence="3 9" id="KW-0813">Transport</keyword>
<organism evidence="10 11">
    <name type="scientific">Chrysochromulina tobinii</name>
    <dbReference type="NCBI Taxonomy" id="1460289"/>
    <lineage>
        <taxon>Eukaryota</taxon>
        <taxon>Haptista</taxon>
        <taxon>Haptophyta</taxon>
        <taxon>Prymnesiophyceae</taxon>
        <taxon>Prymnesiales</taxon>
        <taxon>Chrysochromulinaceae</taxon>
        <taxon>Chrysochromulina</taxon>
    </lineage>
</organism>
<keyword evidence="4 8" id="KW-0812">Transmembrane</keyword>
<evidence type="ECO:0000256" key="8">
    <source>
        <dbReference type="PROSITE-ProRule" id="PRU00282"/>
    </source>
</evidence>
<dbReference type="PRINTS" id="PR00926">
    <property type="entry name" value="MITOCARRIER"/>
</dbReference>
<sequence>MLPSAMSTSSAVDFAKSLACTATSCSVADSLCLPLDMLKVRMQLQNELAPPGVPRLDLAAMAVHVARTEGVGAFYVGLPAAVMRQSTYGGLCFASYPVLRDALSPSATAADAPLRARIMAGALAGASAAALANPTDVVKVRLQADGRLQALEGTPPRYSSTGHAFAAILRVEGLAAFWRGTLPNVQRATVVNGAGIAAYDHSKQTAKDLLGEGDSLGARFVAALAGGVVTSLAGTPFDVLKTRMMNQGGGMQAKYMGTLSCALATVRAEGVLALWKGLLPVYCRQAPFNMLNYLIMEQLTQLVLGKSGY</sequence>
<dbReference type="InterPro" id="IPR018108">
    <property type="entry name" value="MCP_transmembrane"/>
</dbReference>
<feature type="repeat" description="Solcar" evidence="8">
    <location>
        <begin position="112"/>
        <end position="205"/>
    </location>
</feature>
<evidence type="ECO:0000313" key="10">
    <source>
        <dbReference type="EMBL" id="KOO30724.1"/>
    </source>
</evidence>
<evidence type="ECO:0000256" key="1">
    <source>
        <dbReference type="ARBA" id="ARBA00004141"/>
    </source>
</evidence>
<dbReference type="PANTHER" id="PTHR45618">
    <property type="entry name" value="MITOCHONDRIAL DICARBOXYLATE CARRIER-RELATED"/>
    <property type="match status" value="1"/>
</dbReference>
<dbReference type="GO" id="GO:0055085">
    <property type="term" value="P:transmembrane transport"/>
    <property type="evidence" value="ECO:0007669"/>
    <property type="project" value="InterPro"/>
</dbReference>
<reference evidence="11" key="1">
    <citation type="journal article" date="2015" name="PLoS Genet.">
        <title>Genome Sequence and Transcriptome Analyses of Chrysochromulina tobin: Metabolic Tools for Enhanced Algal Fitness in the Prominent Order Prymnesiales (Haptophyceae).</title>
        <authorList>
            <person name="Hovde B.T."/>
            <person name="Deodato C.R."/>
            <person name="Hunsperger H.M."/>
            <person name="Ryken S.A."/>
            <person name="Yost W."/>
            <person name="Jha R.K."/>
            <person name="Patterson J."/>
            <person name="Monnat R.J. Jr."/>
            <person name="Barlow S.B."/>
            <person name="Starkenburg S.R."/>
            <person name="Cattolico R.A."/>
        </authorList>
    </citation>
    <scope>NUCLEOTIDE SEQUENCE</scope>
    <source>
        <strain evidence="11">CCMP291</strain>
    </source>
</reference>
<evidence type="ECO:0000313" key="11">
    <source>
        <dbReference type="Proteomes" id="UP000037460"/>
    </source>
</evidence>
<keyword evidence="11" id="KW-1185">Reference proteome</keyword>
<dbReference type="InterPro" id="IPR023395">
    <property type="entry name" value="MCP_dom_sf"/>
</dbReference>
<keyword evidence="5" id="KW-0677">Repeat</keyword>
<gene>
    <name evidence="10" type="ORF">Ctob_007004</name>
</gene>
<comment type="similarity">
    <text evidence="2 9">Belongs to the mitochondrial carrier (TC 2.A.29) family.</text>
</comment>
<evidence type="ECO:0000256" key="3">
    <source>
        <dbReference type="ARBA" id="ARBA00022448"/>
    </source>
</evidence>
<comment type="subcellular location">
    <subcellularLocation>
        <location evidence="1">Membrane</location>
        <topology evidence="1">Multi-pass membrane protein</topology>
    </subcellularLocation>
</comment>
<dbReference type="InterPro" id="IPR002067">
    <property type="entry name" value="MCP"/>
</dbReference>
<evidence type="ECO:0000256" key="9">
    <source>
        <dbReference type="RuleBase" id="RU000488"/>
    </source>
</evidence>
<evidence type="ECO:0000256" key="4">
    <source>
        <dbReference type="ARBA" id="ARBA00022692"/>
    </source>
</evidence>
<dbReference type="Proteomes" id="UP000037460">
    <property type="component" value="Unassembled WGS sequence"/>
</dbReference>
<feature type="repeat" description="Solcar" evidence="8">
    <location>
        <begin position="214"/>
        <end position="302"/>
    </location>
</feature>
<dbReference type="InterPro" id="IPR050391">
    <property type="entry name" value="Mito_Metabolite_Transporter"/>
</dbReference>
<dbReference type="GO" id="GO:0016020">
    <property type="term" value="C:membrane"/>
    <property type="evidence" value="ECO:0007669"/>
    <property type="project" value="UniProtKB-SubCell"/>
</dbReference>
<keyword evidence="6" id="KW-1133">Transmembrane helix</keyword>
<name>A0A0M0JVY2_9EUKA</name>
<keyword evidence="7 8" id="KW-0472">Membrane</keyword>